<accession>A0ABS1BAZ2</accession>
<evidence type="ECO:0000259" key="1">
    <source>
        <dbReference type="Pfam" id="PF13460"/>
    </source>
</evidence>
<evidence type="ECO:0000313" key="2">
    <source>
        <dbReference type="EMBL" id="MBK0331150.1"/>
    </source>
</evidence>
<protein>
    <submittedName>
        <fullName evidence="2">NAD(P)H-binding protein</fullName>
    </submittedName>
</protein>
<sequence length="223" mass="22885">MTSTSTGSSRIVVLGGTGYAGSLIVEEAARRGHDVVAVSRTAPQSLPAGASHRAGDVRDAGFLADVLDGADVVIATSSPRGELAEPGVLRGAYAELARIAESKSVRLGVIGGAGSLHVSEGGPLLVDTPDFPDAFLTEARELGGVLEDLRGDTGELDWFFLSPAAGFGGYAPGERTGSYRVGGDVLVSDEKGESFISGADLAIAVVDEIEEPAHRNARFTVAY</sequence>
<evidence type="ECO:0000313" key="3">
    <source>
        <dbReference type="Proteomes" id="UP000612352"/>
    </source>
</evidence>
<dbReference type="PANTHER" id="PTHR43355:SF2">
    <property type="entry name" value="FLAVIN REDUCTASE (NADPH)"/>
    <property type="match status" value="1"/>
</dbReference>
<dbReference type="Pfam" id="PF13460">
    <property type="entry name" value="NAD_binding_10"/>
    <property type="match status" value="1"/>
</dbReference>
<organism evidence="2 3">
    <name type="scientific">Brachybacterium halotolerans</name>
    <dbReference type="NCBI Taxonomy" id="2795215"/>
    <lineage>
        <taxon>Bacteria</taxon>
        <taxon>Bacillati</taxon>
        <taxon>Actinomycetota</taxon>
        <taxon>Actinomycetes</taxon>
        <taxon>Micrococcales</taxon>
        <taxon>Dermabacteraceae</taxon>
        <taxon>Brachybacterium</taxon>
    </lineage>
</organism>
<dbReference type="Proteomes" id="UP000612352">
    <property type="component" value="Unassembled WGS sequence"/>
</dbReference>
<dbReference type="InterPro" id="IPR051606">
    <property type="entry name" value="Polyketide_Oxido-like"/>
</dbReference>
<comment type="caution">
    <text evidence="2">The sequence shown here is derived from an EMBL/GenBank/DDBJ whole genome shotgun (WGS) entry which is preliminary data.</text>
</comment>
<dbReference type="Gene3D" id="3.40.50.720">
    <property type="entry name" value="NAD(P)-binding Rossmann-like Domain"/>
    <property type="match status" value="1"/>
</dbReference>
<feature type="domain" description="NAD(P)-binding" evidence="1">
    <location>
        <begin position="15"/>
        <end position="212"/>
    </location>
</feature>
<dbReference type="RefSeq" id="WP_200501812.1">
    <property type="nucleotide sequence ID" value="NZ_JAEDAJ010000003.1"/>
</dbReference>
<dbReference type="EMBL" id="JAEDAJ010000003">
    <property type="protein sequence ID" value="MBK0331150.1"/>
    <property type="molecule type" value="Genomic_DNA"/>
</dbReference>
<keyword evidence="3" id="KW-1185">Reference proteome</keyword>
<gene>
    <name evidence="2" type="ORF">I8D64_07005</name>
</gene>
<reference evidence="2 3" key="1">
    <citation type="submission" date="2020-12" db="EMBL/GenBank/DDBJ databases">
        <title>Brachybacterium sp. MASK1Z-5, whole genome shotgun sequence.</title>
        <authorList>
            <person name="Tuo L."/>
        </authorList>
    </citation>
    <scope>NUCLEOTIDE SEQUENCE [LARGE SCALE GENOMIC DNA]</scope>
    <source>
        <strain evidence="2 3">MASK1Z-5</strain>
    </source>
</reference>
<name>A0ABS1BAZ2_9MICO</name>
<dbReference type="InterPro" id="IPR016040">
    <property type="entry name" value="NAD(P)-bd_dom"/>
</dbReference>
<dbReference type="PANTHER" id="PTHR43355">
    <property type="entry name" value="FLAVIN REDUCTASE (NADPH)"/>
    <property type="match status" value="1"/>
</dbReference>
<dbReference type="InterPro" id="IPR036291">
    <property type="entry name" value="NAD(P)-bd_dom_sf"/>
</dbReference>
<dbReference type="SUPFAM" id="SSF51735">
    <property type="entry name" value="NAD(P)-binding Rossmann-fold domains"/>
    <property type="match status" value="1"/>
</dbReference>
<proteinExistence type="predicted"/>